<evidence type="ECO:0000256" key="2">
    <source>
        <dbReference type="ARBA" id="ARBA00022723"/>
    </source>
</evidence>
<sequence>MGRVYVINLEGKIYNCKHCQTHLALVKDIVSRNFTCRHGKAYLFDKVVNVNVGVKEDRMMITGLHTVVDLFCVGCGAIVGWKYEFAHEKAQKYKVGKFILERYRVSGPDENNSRLNLEVAQANVSDDGDDD</sequence>
<dbReference type="PANTHER" id="PTHR13848">
    <property type="entry name" value="PROTEIN YIPPEE-LIKE CG15309-RELATED"/>
    <property type="match status" value="1"/>
</dbReference>
<dbReference type="InterPro" id="IPR039058">
    <property type="entry name" value="Yippee_fam"/>
</dbReference>
<evidence type="ECO:0000313" key="7">
    <source>
        <dbReference type="Proteomes" id="UP000316621"/>
    </source>
</evidence>
<dbReference type="EMBL" id="CM010725">
    <property type="protein sequence ID" value="RZC84391.1"/>
    <property type="molecule type" value="Genomic_DNA"/>
</dbReference>
<reference evidence="6 7" key="1">
    <citation type="journal article" date="2018" name="Science">
        <title>The opium poppy genome and morphinan production.</title>
        <authorList>
            <person name="Guo L."/>
            <person name="Winzer T."/>
            <person name="Yang X."/>
            <person name="Li Y."/>
            <person name="Ning Z."/>
            <person name="He Z."/>
            <person name="Teodor R."/>
            <person name="Lu Y."/>
            <person name="Bowser T.A."/>
            <person name="Graham I.A."/>
            <person name="Ye K."/>
        </authorList>
    </citation>
    <scope>NUCLEOTIDE SEQUENCE [LARGE SCALE GENOMIC DNA]</scope>
    <source>
        <strain evidence="7">cv. HN1</strain>
        <tissue evidence="6">Leaves</tissue>
    </source>
</reference>
<keyword evidence="7" id="KW-1185">Reference proteome</keyword>
<dbReference type="Gramene" id="RZC84391">
    <property type="protein sequence ID" value="RZC84391"/>
    <property type="gene ID" value="C5167_047176"/>
</dbReference>
<evidence type="ECO:0000256" key="3">
    <source>
        <dbReference type="ARBA" id="ARBA00022833"/>
    </source>
</evidence>
<dbReference type="Proteomes" id="UP000316621">
    <property type="component" value="Chromosome 11"/>
</dbReference>
<dbReference type="OrthoDB" id="6407410at2759"/>
<proteinExistence type="inferred from homology"/>
<dbReference type="InterPro" id="IPR034751">
    <property type="entry name" value="Yippee"/>
</dbReference>
<dbReference type="Pfam" id="PF03226">
    <property type="entry name" value="Yippee-Mis18"/>
    <property type="match status" value="1"/>
</dbReference>
<evidence type="ECO:0000259" key="5">
    <source>
        <dbReference type="PROSITE" id="PS51792"/>
    </source>
</evidence>
<dbReference type="AlphaFoldDB" id="A0A4Y7LJH4"/>
<dbReference type="OMA" id="FFNSHEA"/>
<feature type="domain" description="Yippee" evidence="5">
    <location>
        <begin position="12"/>
        <end position="109"/>
    </location>
</feature>
<dbReference type="GO" id="GO:0046872">
    <property type="term" value="F:metal ion binding"/>
    <property type="evidence" value="ECO:0007669"/>
    <property type="project" value="UniProtKB-KW"/>
</dbReference>
<name>A0A4Y7LJH4_PAPSO</name>
<dbReference type="InterPro" id="IPR004910">
    <property type="entry name" value="Yippee/Mis18/Cereblon"/>
</dbReference>
<dbReference type="PROSITE" id="PS51792">
    <property type="entry name" value="YIPPEE"/>
    <property type="match status" value="1"/>
</dbReference>
<dbReference type="STRING" id="3469.A0A4Y7LJH4"/>
<organism evidence="6 7">
    <name type="scientific">Papaver somniferum</name>
    <name type="common">Opium poppy</name>
    <dbReference type="NCBI Taxonomy" id="3469"/>
    <lineage>
        <taxon>Eukaryota</taxon>
        <taxon>Viridiplantae</taxon>
        <taxon>Streptophyta</taxon>
        <taxon>Embryophyta</taxon>
        <taxon>Tracheophyta</taxon>
        <taxon>Spermatophyta</taxon>
        <taxon>Magnoliopsida</taxon>
        <taxon>Ranunculales</taxon>
        <taxon>Papaveraceae</taxon>
        <taxon>Papaveroideae</taxon>
        <taxon>Papaver</taxon>
    </lineage>
</organism>
<protein>
    <recommendedName>
        <fullName evidence="4">Protein yippee-like</fullName>
    </recommendedName>
</protein>
<evidence type="ECO:0000313" key="6">
    <source>
        <dbReference type="EMBL" id="RZC84391.1"/>
    </source>
</evidence>
<evidence type="ECO:0000256" key="4">
    <source>
        <dbReference type="RuleBase" id="RU110713"/>
    </source>
</evidence>
<keyword evidence="3" id="KW-0862">Zinc</keyword>
<keyword evidence="2" id="KW-0479">Metal-binding</keyword>
<comment type="similarity">
    <text evidence="1 4">Belongs to the yippee family.</text>
</comment>
<gene>
    <name evidence="6" type="ORF">C5167_047176</name>
</gene>
<accession>A0A4Y7LJH4</accession>
<evidence type="ECO:0000256" key="1">
    <source>
        <dbReference type="ARBA" id="ARBA00005613"/>
    </source>
</evidence>